<gene>
    <name evidence="2" type="ORF">V6N12_046352</name>
</gene>
<feature type="region of interest" description="Disordered" evidence="1">
    <location>
        <begin position="153"/>
        <end position="185"/>
    </location>
</feature>
<evidence type="ECO:0000313" key="3">
    <source>
        <dbReference type="Proteomes" id="UP001472677"/>
    </source>
</evidence>
<feature type="region of interest" description="Disordered" evidence="1">
    <location>
        <begin position="55"/>
        <end position="77"/>
    </location>
</feature>
<reference evidence="2 3" key="1">
    <citation type="journal article" date="2024" name="G3 (Bethesda)">
        <title>Genome assembly of Hibiscus sabdariffa L. provides insights into metabolisms of medicinal natural products.</title>
        <authorList>
            <person name="Kim T."/>
        </authorList>
    </citation>
    <scope>NUCLEOTIDE SEQUENCE [LARGE SCALE GENOMIC DNA]</scope>
    <source>
        <strain evidence="2">TK-2024</strain>
        <tissue evidence="2">Old leaves</tissue>
    </source>
</reference>
<sequence>MIKRGSRFSILQDAQEVEVDTFQTSDIMEPQPPFGNSGKLPIKMSQAKETIASNINGEGCSKDKHQQKEVVTPRRSRETAMELDENINGLASEGVGDLELEAVKELASNEPVEVWATSLNKENHTVVRIGGTSETHGHKKRSGRVLSASIRGGVSKTQTKAVTTLKGGQRQGSKPKKKDDRGLAKPVFPDRIAALVSELENAKATKIANSRGNKDECIQWHENGMFGQPGGNLGEA</sequence>
<evidence type="ECO:0000313" key="2">
    <source>
        <dbReference type="EMBL" id="KAK8540059.1"/>
    </source>
</evidence>
<keyword evidence="3" id="KW-1185">Reference proteome</keyword>
<protein>
    <submittedName>
        <fullName evidence="2">Uncharacterized protein</fullName>
    </submittedName>
</protein>
<feature type="region of interest" description="Disordered" evidence="1">
    <location>
        <begin position="21"/>
        <end position="41"/>
    </location>
</feature>
<comment type="caution">
    <text evidence="2">The sequence shown here is derived from an EMBL/GenBank/DDBJ whole genome shotgun (WGS) entry which is preliminary data.</text>
</comment>
<dbReference type="Proteomes" id="UP001472677">
    <property type="component" value="Unassembled WGS sequence"/>
</dbReference>
<evidence type="ECO:0000256" key="1">
    <source>
        <dbReference type="SAM" id="MobiDB-lite"/>
    </source>
</evidence>
<name>A0ABR2DIC7_9ROSI</name>
<feature type="compositionally biased region" description="Basic and acidic residues" evidence="1">
    <location>
        <begin position="60"/>
        <end position="77"/>
    </location>
</feature>
<dbReference type="EMBL" id="JBBPBM010000025">
    <property type="protein sequence ID" value="KAK8540059.1"/>
    <property type="molecule type" value="Genomic_DNA"/>
</dbReference>
<organism evidence="2 3">
    <name type="scientific">Hibiscus sabdariffa</name>
    <name type="common">roselle</name>
    <dbReference type="NCBI Taxonomy" id="183260"/>
    <lineage>
        <taxon>Eukaryota</taxon>
        <taxon>Viridiplantae</taxon>
        <taxon>Streptophyta</taxon>
        <taxon>Embryophyta</taxon>
        <taxon>Tracheophyta</taxon>
        <taxon>Spermatophyta</taxon>
        <taxon>Magnoliopsida</taxon>
        <taxon>eudicotyledons</taxon>
        <taxon>Gunneridae</taxon>
        <taxon>Pentapetalae</taxon>
        <taxon>rosids</taxon>
        <taxon>malvids</taxon>
        <taxon>Malvales</taxon>
        <taxon>Malvaceae</taxon>
        <taxon>Malvoideae</taxon>
        <taxon>Hibiscus</taxon>
    </lineage>
</organism>
<accession>A0ABR2DIC7</accession>
<proteinExistence type="predicted"/>